<dbReference type="FunFam" id="3.30.1520.10:FF:000013">
    <property type="entry name" value="Putative Sorting nexin 3"/>
    <property type="match status" value="1"/>
</dbReference>
<keyword evidence="4" id="KW-1185">Reference proteome</keyword>
<dbReference type="RefSeq" id="XP_021871301.1">
    <property type="nucleotide sequence ID" value="XM_022012784.1"/>
</dbReference>
<dbReference type="GeneID" id="33554592"/>
<proteinExistence type="predicted"/>
<dbReference type="InterPro" id="IPR015404">
    <property type="entry name" value="Vps5_C"/>
</dbReference>
<dbReference type="Proteomes" id="UP000193218">
    <property type="component" value="Unassembled WGS sequence"/>
</dbReference>
<reference evidence="3 4" key="1">
    <citation type="submission" date="2017-03" db="EMBL/GenBank/DDBJ databases">
        <title>Widespread Adenine N6-methylation of Active Genes in Fungi.</title>
        <authorList>
            <consortium name="DOE Joint Genome Institute"/>
            <person name="Mondo S.J."/>
            <person name="Dannebaum R.O."/>
            <person name="Kuo R.C."/>
            <person name="Louie K.B."/>
            <person name="Bewick A.J."/>
            <person name="Labutti K."/>
            <person name="Haridas S."/>
            <person name="Kuo A."/>
            <person name="Salamov A."/>
            <person name="Ahrendt S.R."/>
            <person name="Lau R."/>
            <person name="Bowen B.P."/>
            <person name="Lipzen A."/>
            <person name="Sullivan W."/>
            <person name="Andreopoulos W.B."/>
            <person name="Clum A."/>
            <person name="Lindquist E."/>
            <person name="Daum C."/>
            <person name="Northen T.R."/>
            <person name="Ramamoorthy G."/>
            <person name="Schmitz R.J."/>
            <person name="Gryganskyi A."/>
            <person name="Culley D."/>
            <person name="Magnuson J."/>
            <person name="James T.Y."/>
            <person name="O'Malley M.A."/>
            <person name="Stajich J.E."/>
            <person name="Spatafora J.W."/>
            <person name="Visel A."/>
            <person name="Grigoriev I.V."/>
        </authorList>
    </citation>
    <scope>NUCLEOTIDE SEQUENCE [LARGE SCALE GENOMIC DNA]</scope>
    <source>
        <strain evidence="3 4">NRRL Y-17943</strain>
    </source>
</reference>
<evidence type="ECO:0000256" key="1">
    <source>
        <dbReference type="SAM" id="MobiDB-lite"/>
    </source>
</evidence>
<dbReference type="InterPro" id="IPR027267">
    <property type="entry name" value="AH/BAR_dom_sf"/>
</dbReference>
<dbReference type="Gene3D" id="1.20.1270.60">
    <property type="entry name" value="Arfaptin homology (AH) domain/BAR domain"/>
    <property type="match status" value="1"/>
</dbReference>
<dbReference type="Gene3D" id="3.30.1520.10">
    <property type="entry name" value="Phox-like domain"/>
    <property type="match status" value="1"/>
</dbReference>
<protein>
    <submittedName>
        <fullName evidence="3">Vps5 C terminal like-domain-containing protein</fullName>
    </submittedName>
</protein>
<comment type="caution">
    <text evidence="3">The sequence shown here is derived from an EMBL/GenBank/DDBJ whole genome shotgun (WGS) entry which is preliminary data.</text>
</comment>
<feature type="region of interest" description="Disordered" evidence="1">
    <location>
        <begin position="1"/>
        <end position="447"/>
    </location>
</feature>
<sequence length="763" mass="82834">MDDEESFARLLSQSTTVTKPSWTPPAAQPDDPWANPFSDEPSSNPFASSASPYPTLSTSASGRGPASPPIRAPFDSPTSPRFERPSPYVQQLEDDARTGLGAVPDPPSVIAARLGEQERDGYSSNGFAAPFDSPTRAFSSHDPFSQPPATSPVVQGNDSATNRKLPPGLIDEDLLAENDPSSSLKRAFVKSEPVKSKATESQSQVAQPYVFTPAKKTTNHAQTNGDAVKQDQEKGSTMEQPDTPQASTFKLTFKHPTSIPLPESADITPTVSRTVTPQPPRPESPTKKTEPVDPPSAPSSSLPTPATDRVAVSPLDAPSTEQDYGFKGLAIGSSGSSTALFNGADTSTSSRFGGRGWGAMDEEDDNGLFGKGGPSTRINDSWTGGDQGWGEPGVSSLPTGPSQPVSEPPDTSTADDDDDLPLSSAANGSLPPPPPKPTFTISVDDPTKVGDPVRGYTVYTVRTRTTSPHYRRSEFSVLRRFSDFLWLFDILTANNPGVIVPPMPDKHPFGRFQDTFIENRRMALERCLTKITLHPVLQLDPDLRMFLESDSFAVEAKNRPAPSSEKGLLASWTGPKYVEQDDWFDSRKAFLDSLESQLKALSKSIDQASKNRLEVANSMQDFATSMSYLSDSDLGTTMCAALGKLGDLAAREKVANEDLATAEVVNLLNLSDEYLRFINSVRLAFASRIKCFQRWQEKEKETNRLKGNREKLRQQGKLGDQANQTLAQIGEVSLSNFRARRASFSFKRMEIVTTLPFTDAVFP</sequence>
<feature type="compositionally biased region" description="Polar residues" evidence="1">
    <location>
        <begin position="396"/>
        <end position="405"/>
    </location>
</feature>
<dbReference type="AlphaFoldDB" id="A0A1Y1UGS2"/>
<feature type="compositionally biased region" description="Polar residues" evidence="1">
    <location>
        <begin position="333"/>
        <end position="351"/>
    </location>
</feature>
<evidence type="ECO:0000313" key="4">
    <source>
        <dbReference type="Proteomes" id="UP000193218"/>
    </source>
</evidence>
<dbReference type="SMART" id="SM00312">
    <property type="entry name" value="PX"/>
    <property type="match status" value="1"/>
</dbReference>
<dbReference type="PANTHER" id="PTHR10555">
    <property type="entry name" value="SORTING NEXIN"/>
    <property type="match status" value="1"/>
</dbReference>
<feature type="compositionally biased region" description="Polar residues" evidence="1">
    <location>
        <begin position="152"/>
        <end position="162"/>
    </location>
</feature>
<name>A0A1Y1UGS2_9TREE</name>
<feature type="compositionally biased region" description="Low complexity" evidence="1">
    <location>
        <begin position="298"/>
        <end position="307"/>
    </location>
</feature>
<feature type="compositionally biased region" description="Polar residues" evidence="1">
    <location>
        <begin position="215"/>
        <end position="225"/>
    </location>
</feature>
<dbReference type="InterPro" id="IPR036871">
    <property type="entry name" value="PX_dom_sf"/>
</dbReference>
<dbReference type="OrthoDB" id="271164at2759"/>
<dbReference type="SUPFAM" id="SSF64268">
    <property type="entry name" value="PX domain"/>
    <property type="match status" value="1"/>
</dbReference>
<dbReference type="InterPro" id="IPR001683">
    <property type="entry name" value="PX_dom"/>
</dbReference>
<organism evidence="3 4">
    <name type="scientific">Kockovaella imperatae</name>
    <dbReference type="NCBI Taxonomy" id="4999"/>
    <lineage>
        <taxon>Eukaryota</taxon>
        <taxon>Fungi</taxon>
        <taxon>Dikarya</taxon>
        <taxon>Basidiomycota</taxon>
        <taxon>Agaricomycotina</taxon>
        <taxon>Tremellomycetes</taxon>
        <taxon>Tremellales</taxon>
        <taxon>Cuniculitremaceae</taxon>
        <taxon>Kockovaella</taxon>
    </lineage>
</organism>
<dbReference type="Pfam" id="PF00787">
    <property type="entry name" value="PX"/>
    <property type="match status" value="1"/>
</dbReference>
<dbReference type="GO" id="GO:0045053">
    <property type="term" value="P:protein retention in Golgi apparatus"/>
    <property type="evidence" value="ECO:0007669"/>
    <property type="project" value="TreeGrafter"/>
</dbReference>
<dbReference type="GO" id="GO:0005768">
    <property type="term" value="C:endosome"/>
    <property type="evidence" value="ECO:0007669"/>
    <property type="project" value="TreeGrafter"/>
</dbReference>
<dbReference type="PANTHER" id="PTHR10555:SF170">
    <property type="entry name" value="FI18122P1"/>
    <property type="match status" value="1"/>
</dbReference>
<dbReference type="GO" id="GO:0035091">
    <property type="term" value="F:phosphatidylinositol binding"/>
    <property type="evidence" value="ECO:0007669"/>
    <property type="project" value="InterPro"/>
</dbReference>
<accession>A0A1Y1UGS2</accession>
<dbReference type="STRING" id="4999.A0A1Y1UGS2"/>
<dbReference type="GO" id="GO:0042147">
    <property type="term" value="P:retrograde transport, endosome to Golgi"/>
    <property type="evidence" value="ECO:0007669"/>
    <property type="project" value="TreeGrafter"/>
</dbReference>
<feature type="compositionally biased region" description="Low complexity" evidence="1">
    <location>
        <begin position="41"/>
        <end position="54"/>
    </location>
</feature>
<feature type="domain" description="PX" evidence="2">
    <location>
        <begin position="437"/>
        <end position="553"/>
    </location>
</feature>
<dbReference type="Pfam" id="PF09325">
    <property type="entry name" value="Vps5"/>
    <property type="match status" value="1"/>
</dbReference>
<gene>
    <name evidence="3" type="ORF">BD324DRAFT_437792</name>
</gene>
<evidence type="ECO:0000313" key="3">
    <source>
        <dbReference type="EMBL" id="ORX37263.1"/>
    </source>
</evidence>
<evidence type="ECO:0000259" key="2">
    <source>
        <dbReference type="PROSITE" id="PS50195"/>
    </source>
</evidence>
<dbReference type="InParanoid" id="A0A1Y1UGS2"/>
<feature type="compositionally biased region" description="Polar residues" evidence="1">
    <location>
        <begin position="267"/>
        <end position="276"/>
    </location>
</feature>
<dbReference type="GO" id="GO:0005829">
    <property type="term" value="C:cytosol"/>
    <property type="evidence" value="ECO:0007669"/>
    <property type="project" value="GOC"/>
</dbReference>
<dbReference type="EMBL" id="NBSH01000006">
    <property type="protein sequence ID" value="ORX37263.1"/>
    <property type="molecule type" value="Genomic_DNA"/>
</dbReference>
<feature type="compositionally biased region" description="Polar residues" evidence="1">
    <location>
        <begin position="11"/>
        <end position="21"/>
    </location>
</feature>
<feature type="compositionally biased region" description="Polar residues" evidence="1">
    <location>
        <begin position="237"/>
        <end position="250"/>
    </location>
</feature>
<dbReference type="PROSITE" id="PS50195">
    <property type="entry name" value="PX"/>
    <property type="match status" value="1"/>
</dbReference>